<dbReference type="GO" id="GO:0016491">
    <property type="term" value="F:oxidoreductase activity"/>
    <property type="evidence" value="ECO:0007669"/>
    <property type="project" value="InterPro"/>
</dbReference>
<dbReference type="InterPro" id="IPR039374">
    <property type="entry name" value="SIP_fam"/>
</dbReference>
<gene>
    <name evidence="2" type="ORF">GOALK_068_00020</name>
</gene>
<dbReference type="eggNOG" id="COG2375">
    <property type="taxonomic scope" value="Bacteria"/>
</dbReference>
<feature type="domain" description="FAD-binding FR-type" evidence="1">
    <location>
        <begin position="3"/>
        <end position="134"/>
    </location>
</feature>
<dbReference type="Proteomes" id="UP000003558">
    <property type="component" value="Unassembled WGS sequence"/>
</dbReference>
<evidence type="ECO:0000313" key="2">
    <source>
        <dbReference type="EMBL" id="GAA13144.1"/>
    </source>
</evidence>
<dbReference type="AlphaFoldDB" id="F9VX05"/>
<dbReference type="Pfam" id="PF04954">
    <property type="entry name" value="SIP"/>
    <property type="match status" value="1"/>
</dbReference>
<accession>F9VX05</accession>
<dbReference type="InterPro" id="IPR007037">
    <property type="entry name" value="SIP_rossman_dom"/>
</dbReference>
<dbReference type="PROSITE" id="PS51384">
    <property type="entry name" value="FAD_FR"/>
    <property type="match status" value="1"/>
</dbReference>
<dbReference type="SUPFAM" id="SSF63380">
    <property type="entry name" value="Riboflavin synthase domain-like"/>
    <property type="match status" value="1"/>
</dbReference>
<dbReference type="FunFam" id="2.40.30.10:FF:000131">
    <property type="entry name" value="NADPH-dependent ferric siderophore reductase"/>
    <property type="match status" value="1"/>
</dbReference>
<dbReference type="PANTHER" id="PTHR30157">
    <property type="entry name" value="FERRIC REDUCTASE, NADPH-DEPENDENT"/>
    <property type="match status" value="1"/>
</dbReference>
<evidence type="ECO:0000313" key="3">
    <source>
        <dbReference type="Proteomes" id="UP000003558"/>
    </source>
</evidence>
<proteinExistence type="predicted"/>
<dbReference type="InterPro" id="IPR013113">
    <property type="entry name" value="SIP_FAD-bd"/>
</dbReference>
<dbReference type="Pfam" id="PF08021">
    <property type="entry name" value="FAD_binding_9"/>
    <property type="match status" value="1"/>
</dbReference>
<evidence type="ECO:0000259" key="1">
    <source>
        <dbReference type="PROSITE" id="PS51384"/>
    </source>
</evidence>
<dbReference type="EMBL" id="BACI01000068">
    <property type="protein sequence ID" value="GAA13144.1"/>
    <property type="molecule type" value="Genomic_DNA"/>
</dbReference>
<dbReference type="InterPro" id="IPR017927">
    <property type="entry name" value="FAD-bd_FR_type"/>
</dbReference>
<protein>
    <submittedName>
        <fullName evidence="2">Putative siderophore-interacting protein</fullName>
    </submittedName>
</protein>
<dbReference type="CDD" id="cd06193">
    <property type="entry name" value="siderophore_interacting"/>
    <property type="match status" value="1"/>
</dbReference>
<organism evidence="2 3">
    <name type="scientific">Gordonia alkanivorans NBRC 16433</name>
    <dbReference type="NCBI Taxonomy" id="1027371"/>
    <lineage>
        <taxon>Bacteria</taxon>
        <taxon>Bacillati</taxon>
        <taxon>Actinomycetota</taxon>
        <taxon>Actinomycetes</taxon>
        <taxon>Mycobacteriales</taxon>
        <taxon>Gordoniaceae</taxon>
        <taxon>Gordonia</taxon>
    </lineage>
</organism>
<dbReference type="Gene3D" id="3.40.50.80">
    <property type="entry name" value="Nucleotide-binding domain of ferredoxin-NADP reductase (FNR) module"/>
    <property type="match status" value="1"/>
</dbReference>
<dbReference type="InterPro" id="IPR039261">
    <property type="entry name" value="FNR_nucleotide-bd"/>
</dbReference>
<name>F9VX05_9ACTN</name>
<dbReference type="InterPro" id="IPR017938">
    <property type="entry name" value="Riboflavin_synthase-like_b-brl"/>
</dbReference>
<dbReference type="RefSeq" id="WP_006359264.1">
    <property type="nucleotide sequence ID" value="NZ_BACI01000068.1"/>
</dbReference>
<dbReference type="STRING" id="1027371.GOALK_068_00020"/>
<dbReference type="Gene3D" id="2.40.30.10">
    <property type="entry name" value="Translation factors"/>
    <property type="match status" value="1"/>
</dbReference>
<comment type="caution">
    <text evidence="2">The sequence shown here is derived from an EMBL/GenBank/DDBJ whole genome shotgun (WGS) entry which is preliminary data.</text>
</comment>
<sequence>MAKRVNTMTVLRREQISPHFVRLYLGGEGFDDFQAAVGTSGDPDTDMYVKFIFAPEGVTYPEPFDLQEVRTTLPPEQQPVLRTYTVRRVDPQAREILVDFVVHGDEGIAGPWAASVEPGETVRFIGPGSGYRPKSDAAWHLLAADEAGLPAVAAALEALPADAIAKVFIEVAGPEDELDLIAPPGAEIVWVHRGGAAGEVDDSVAGDNAPLIAAVRNAEWLDGEPHVFIHGEAQAVMHNLRSYIRKERKVSPANASISGYWRRGRTEEGFRTWKAELRAAEEGAPAGRPPST</sequence>
<reference evidence="2 3" key="1">
    <citation type="submission" date="2011-05" db="EMBL/GenBank/DDBJ databases">
        <title>Whole genome shotgun sequence of Gordonia alkanivorans NBRC 16433.</title>
        <authorList>
            <person name="Hosoyama A."/>
            <person name="Nakamura S."/>
            <person name="Takarada H."/>
            <person name="Tsuchikane K."/>
            <person name="Yamazaki S."/>
            <person name="Fujita N."/>
        </authorList>
    </citation>
    <scope>NUCLEOTIDE SEQUENCE [LARGE SCALE GENOMIC DNA]</scope>
    <source>
        <strain evidence="2 3">NBRC 16433</strain>
    </source>
</reference>
<dbReference type="PANTHER" id="PTHR30157:SF0">
    <property type="entry name" value="NADPH-DEPENDENT FERRIC-CHELATE REDUCTASE"/>
    <property type="match status" value="1"/>
</dbReference>